<evidence type="ECO:0000313" key="2">
    <source>
        <dbReference type="Proteomes" id="UP000215914"/>
    </source>
</evidence>
<reference evidence="2" key="1">
    <citation type="journal article" date="2017" name="Nature">
        <title>The sunflower genome provides insights into oil metabolism, flowering and Asterid evolution.</title>
        <authorList>
            <person name="Badouin H."/>
            <person name="Gouzy J."/>
            <person name="Grassa C.J."/>
            <person name="Murat F."/>
            <person name="Staton S.E."/>
            <person name="Cottret L."/>
            <person name="Lelandais-Briere C."/>
            <person name="Owens G.L."/>
            <person name="Carrere S."/>
            <person name="Mayjonade B."/>
            <person name="Legrand L."/>
            <person name="Gill N."/>
            <person name="Kane N.C."/>
            <person name="Bowers J.E."/>
            <person name="Hubner S."/>
            <person name="Bellec A."/>
            <person name="Berard A."/>
            <person name="Berges H."/>
            <person name="Blanchet N."/>
            <person name="Boniface M.C."/>
            <person name="Brunel D."/>
            <person name="Catrice O."/>
            <person name="Chaidir N."/>
            <person name="Claudel C."/>
            <person name="Donnadieu C."/>
            <person name="Faraut T."/>
            <person name="Fievet G."/>
            <person name="Helmstetter N."/>
            <person name="King M."/>
            <person name="Knapp S.J."/>
            <person name="Lai Z."/>
            <person name="Le Paslier M.C."/>
            <person name="Lippi Y."/>
            <person name="Lorenzon L."/>
            <person name="Mandel J.R."/>
            <person name="Marage G."/>
            <person name="Marchand G."/>
            <person name="Marquand E."/>
            <person name="Bret-Mestries E."/>
            <person name="Morien E."/>
            <person name="Nambeesan S."/>
            <person name="Nguyen T."/>
            <person name="Pegot-Espagnet P."/>
            <person name="Pouilly N."/>
            <person name="Raftis F."/>
            <person name="Sallet E."/>
            <person name="Schiex T."/>
            <person name="Thomas J."/>
            <person name="Vandecasteele C."/>
            <person name="Vares D."/>
            <person name="Vear F."/>
            <person name="Vautrin S."/>
            <person name="Crespi M."/>
            <person name="Mangin B."/>
            <person name="Burke J.M."/>
            <person name="Salse J."/>
            <person name="Munos S."/>
            <person name="Vincourt P."/>
            <person name="Rieseberg L.H."/>
            <person name="Langlade N.B."/>
        </authorList>
    </citation>
    <scope>NUCLEOTIDE SEQUENCE [LARGE SCALE GENOMIC DNA]</scope>
    <source>
        <strain evidence="2">cv. SF193</strain>
    </source>
</reference>
<dbReference type="AlphaFoldDB" id="A0A251VJ58"/>
<dbReference type="Pfam" id="PF14223">
    <property type="entry name" value="Retrotran_gag_2"/>
    <property type="match status" value="1"/>
</dbReference>
<dbReference type="EMBL" id="CM007891">
    <property type="protein sequence ID" value="OTG35474.1"/>
    <property type="molecule type" value="Genomic_DNA"/>
</dbReference>
<keyword evidence="2" id="KW-1185">Reference proteome</keyword>
<gene>
    <name evidence="1" type="ORF">HannXRQ_Chr02g0057171</name>
</gene>
<name>A0A251VJ58_HELAN</name>
<dbReference type="InParanoid" id="A0A251VJ58"/>
<evidence type="ECO:0000313" key="1">
    <source>
        <dbReference type="EMBL" id="OTG35474.1"/>
    </source>
</evidence>
<organism evidence="1 2">
    <name type="scientific">Helianthus annuus</name>
    <name type="common">Common sunflower</name>
    <dbReference type="NCBI Taxonomy" id="4232"/>
    <lineage>
        <taxon>Eukaryota</taxon>
        <taxon>Viridiplantae</taxon>
        <taxon>Streptophyta</taxon>
        <taxon>Embryophyta</taxon>
        <taxon>Tracheophyta</taxon>
        <taxon>Spermatophyta</taxon>
        <taxon>Magnoliopsida</taxon>
        <taxon>eudicotyledons</taxon>
        <taxon>Gunneridae</taxon>
        <taxon>Pentapetalae</taxon>
        <taxon>asterids</taxon>
        <taxon>campanulids</taxon>
        <taxon>Asterales</taxon>
        <taxon>Asteraceae</taxon>
        <taxon>Asteroideae</taxon>
        <taxon>Heliantheae alliance</taxon>
        <taxon>Heliantheae</taxon>
        <taxon>Helianthus</taxon>
    </lineage>
</organism>
<dbReference type="OMA" id="TRIEWET"/>
<accession>A0A251VJ58</accession>
<dbReference type="Proteomes" id="UP000215914">
    <property type="component" value="Chromosome 2"/>
</dbReference>
<dbReference type="PANTHER" id="PTHR35317:SF38">
    <property type="entry name" value="RNA-DIRECTED DNA POLYMERASE"/>
    <property type="match status" value="1"/>
</dbReference>
<protein>
    <submittedName>
        <fullName evidence="1">Uncharacterized protein</fullName>
    </submittedName>
</protein>
<dbReference type="PANTHER" id="PTHR35317">
    <property type="entry name" value="OS04G0629600 PROTEIN"/>
    <property type="match status" value="1"/>
</dbReference>
<proteinExistence type="predicted"/>
<sequence>MFAWSTLDRVRYSRVFNVDSTKWMSWLQGSTYMPKYPRYNTMSVVATTSSTPKETNSVSLQIPTLTPTNYTTWAIKMEAVMDAQGLWESVEPVDGIAVDEKKNKTARAFIFQAIPEDVLLQVAKKKTAKEIWESLKTRYVGAARVQKARLHTLTSEFEKMKMKDGESIDEFAGRLSGLASKYNSVGSTLEDEKLELQCIVERHVSGLEVISTR</sequence>